<gene>
    <name evidence="2" type="ORF">R3P38DRAFT_3292205</name>
</gene>
<organism evidence="2 3">
    <name type="scientific">Favolaschia claudopus</name>
    <dbReference type="NCBI Taxonomy" id="2862362"/>
    <lineage>
        <taxon>Eukaryota</taxon>
        <taxon>Fungi</taxon>
        <taxon>Dikarya</taxon>
        <taxon>Basidiomycota</taxon>
        <taxon>Agaricomycotina</taxon>
        <taxon>Agaricomycetes</taxon>
        <taxon>Agaricomycetidae</taxon>
        <taxon>Agaricales</taxon>
        <taxon>Marasmiineae</taxon>
        <taxon>Mycenaceae</taxon>
        <taxon>Favolaschia</taxon>
    </lineage>
</organism>
<proteinExistence type="predicted"/>
<comment type="caution">
    <text evidence="2">The sequence shown here is derived from an EMBL/GenBank/DDBJ whole genome shotgun (WGS) entry which is preliminary data.</text>
</comment>
<reference evidence="2 3" key="1">
    <citation type="journal article" date="2024" name="J Genomics">
        <title>Draft genome sequencing and assembly of Favolaschia claudopus CIRM-BRFM 2984 isolated from oak limbs.</title>
        <authorList>
            <person name="Navarro D."/>
            <person name="Drula E."/>
            <person name="Chaduli D."/>
            <person name="Cazenave R."/>
            <person name="Ahrendt S."/>
            <person name="Wang J."/>
            <person name="Lipzen A."/>
            <person name="Daum C."/>
            <person name="Barry K."/>
            <person name="Grigoriev I.V."/>
            <person name="Favel A."/>
            <person name="Rosso M.N."/>
            <person name="Martin F."/>
        </authorList>
    </citation>
    <scope>NUCLEOTIDE SEQUENCE [LARGE SCALE GENOMIC DNA]</scope>
    <source>
        <strain evidence="2 3">CIRM-BRFM 2984</strain>
    </source>
</reference>
<evidence type="ECO:0000256" key="1">
    <source>
        <dbReference type="SAM" id="MobiDB-lite"/>
    </source>
</evidence>
<protein>
    <submittedName>
        <fullName evidence="2">Uncharacterized protein</fullName>
    </submittedName>
</protein>
<sequence length="278" mass="30573">MRTDSRLGTFKFSHPPALSSSSAWRHHHLDSLPLALLSVRADHSILNILKSISHTDNPTRRRSFPFTCFRRLHSHPPQSAVLLATPPPRIILTLPPPLALAGTGLMDNKTDTHHLHTLSAFPKDHTFSATPRRLSCTRQPRGRRPHFAADADAYPIHIGACRPSFILPRFTNNTPPPCPSRPLPDLSNDSPPRLSSPALPPEPSATPHPEDVDFPDTHARCVEMAAPNLFRELHRRCHSKTLVSSRPAASLPSRTGIPHSQNSPPNFSAVGSILLVST</sequence>
<dbReference type="EMBL" id="JAWWNJ010000134">
    <property type="protein sequence ID" value="KAK6984857.1"/>
    <property type="molecule type" value="Genomic_DNA"/>
</dbReference>
<name>A0AAV9ZKV8_9AGAR</name>
<feature type="region of interest" description="Disordered" evidence="1">
    <location>
        <begin position="172"/>
        <end position="215"/>
    </location>
</feature>
<dbReference type="Proteomes" id="UP001362999">
    <property type="component" value="Unassembled WGS sequence"/>
</dbReference>
<evidence type="ECO:0000313" key="3">
    <source>
        <dbReference type="Proteomes" id="UP001362999"/>
    </source>
</evidence>
<feature type="region of interest" description="Disordered" evidence="1">
    <location>
        <begin position="241"/>
        <end position="267"/>
    </location>
</feature>
<dbReference type="AlphaFoldDB" id="A0AAV9ZKV8"/>
<keyword evidence="3" id="KW-1185">Reference proteome</keyword>
<evidence type="ECO:0000313" key="2">
    <source>
        <dbReference type="EMBL" id="KAK6984857.1"/>
    </source>
</evidence>
<accession>A0AAV9ZKV8</accession>